<feature type="transmembrane region" description="Helical" evidence="1">
    <location>
        <begin position="82"/>
        <end position="102"/>
    </location>
</feature>
<feature type="transmembrane region" description="Helical" evidence="1">
    <location>
        <begin position="20"/>
        <end position="37"/>
    </location>
</feature>
<dbReference type="AlphaFoldDB" id="A0A1H7C5Q2"/>
<accession>A0A1H7C5Q2</accession>
<proteinExistence type="predicted"/>
<evidence type="ECO:0000313" key="2">
    <source>
        <dbReference type="EMBL" id="SEJ80945.1"/>
    </source>
</evidence>
<evidence type="ECO:0000256" key="1">
    <source>
        <dbReference type="SAM" id="Phobius"/>
    </source>
</evidence>
<keyword evidence="1" id="KW-0812">Transmembrane</keyword>
<dbReference type="EMBL" id="FNZF01000007">
    <property type="protein sequence ID" value="SEJ80945.1"/>
    <property type="molecule type" value="Genomic_DNA"/>
</dbReference>
<keyword evidence="3" id="KW-1185">Reference proteome</keyword>
<sequence length="134" mass="14976">MTVQRFAALRTPGKGVFKGLAIYQTAVAGVFVLSSVLSGKFPVGHELLLASTAIMLWCLSALHPHFAADDERWRRIRERGMFFNYFILLVFLAVLLIVFALTPLEMSGYQTVSVIASFLISSVFITFVVLSRRM</sequence>
<gene>
    <name evidence="2" type="ORF">SAMN04488127_2896</name>
</gene>
<dbReference type="STRING" id="426757.SAMN04488127_2896"/>
<keyword evidence="1" id="KW-0472">Membrane</keyword>
<keyword evidence="1" id="KW-1133">Transmembrane helix</keyword>
<organism evidence="2 3">
    <name type="scientific">Bhargavaea ginsengi</name>
    <dbReference type="NCBI Taxonomy" id="426757"/>
    <lineage>
        <taxon>Bacteria</taxon>
        <taxon>Bacillati</taxon>
        <taxon>Bacillota</taxon>
        <taxon>Bacilli</taxon>
        <taxon>Bacillales</taxon>
        <taxon>Caryophanaceae</taxon>
        <taxon>Bhargavaea</taxon>
    </lineage>
</organism>
<dbReference type="OrthoDB" id="2721173at2"/>
<reference evidence="3" key="1">
    <citation type="submission" date="2016-10" db="EMBL/GenBank/DDBJ databases">
        <authorList>
            <person name="Varghese N."/>
            <person name="Submissions S."/>
        </authorList>
    </citation>
    <scope>NUCLEOTIDE SEQUENCE [LARGE SCALE GENOMIC DNA]</scope>
    <source>
        <strain evidence="3">CGMCC 1.6763</strain>
    </source>
</reference>
<dbReference type="RefSeq" id="WP_092055693.1">
    <property type="nucleotide sequence ID" value="NZ_FNZF01000007.1"/>
</dbReference>
<name>A0A1H7C5Q2_9BACL</name>
<dbReference type="Proteomes" id="UP000199200">
    <property type="component" value="Unassembled WGS sequence"/>
</dbReference>
<protein>
    <submittedName>
        <fullName evidence="2">Predicted membrane protein</fullName>
    </submittedName>
</protein>
<feature type="transmembrane region" description="Helical" evidence="1">
    <location>
        <begin position="43"/>
        <end position="62"/>
    </location>
</feature>
<evidence type="ECO:0000313" key="3">
    <source>
        <dbReference type="Proteomes" id="UP000199200"/>
    </source>
</evidence>
<feature type="transmembrane region" description="Helical" evidence="1">
    <location>
        <begin position="108"/>
        <end position="130"/>
    </location>
</feature>